<sequence>MTMLPSILDVAQKYDLQFQSKSFGKKESLAKCPFCKGDASKRKKFYLSLNTQDQVYKCWYCKKSGGVLDFEVQLSGKPYLEIKQNYFGTCHQLCHPVYQLTPYQLERIGWKDYKRRSFKQFQMHKKQILNDWKQYTHEKLALHYAIFLCIAHLENQQKRQQELLVWLIDKCWHATIPNMYNRIQDEFLKEPNKAPKTWAVEGTILGRLAWGTCLETIDFDMDTLFVNIVFLQYLRKIEHKKGHVPNRNVSISEGNLA</sequence>
<name>A0A5S3QG91_9BACI</name>
<gene>
    <name evidence="1" type="ORF">FFL34_00910</name>
</gene>
<reference evidence="1 2" key="1">
    <citation type="submission" date="2019-05" db="EMBL/GenBank/DDBJ databases">
        <title>Genomic analysis of Lentibacillus sp. NKC220-2.</title>
        <authorList>
            <person name="Oh Y.J."/>
        </authorList>
    </citation>
    <scope>NUCLEOTIDE SEQUENCE [LARGE SCALE GENOMIC DNA]</scope>
    <source>
        <strain evidence="1 2">NKC220-2</strain>
    </source>
</reference>
<dbReference type="GO" id="GO:0008270">
    <property type="term" value="F:zinc ion binding"/>
    <property type="evidence" value="ECO:0007669"/>
    <property type="project" value="InterPro"/>
</dbReference>
<evidence type="ECO:0000313" key="2">
    <source>
        <dbReference type="Proteomes" id="UP000306980"/>
    </source>
</evidence>
<dbReference type="InterPro" id="IPR036977">
    <property type="entry name" value="DNA_primase_Znf_CHC2"/>
</dbReference>
<dbReference type="RefSeq" id="WP_138600516.1">
    <property type="nucleotide sequence ID" value="NZ_VCIA01000001.1"/>
</dbReference>
<dbReference type="AlphaFoldDB" id="A0A5S3QG91"/>
<dbReference type="GO" id="GO:0003677">
    <property type="term" value="F:DNA binding"/>
    <property type="evidence" value="ECO:0007669"/>
    <property type="project" value="InterPro"/>
</dbReference>
<dbReference type="OrthoDB" id="2665710at2"/>
<comment type="caution">
    <text evidence="1">The sequence shown here is derived from an EMBL/GenBank/DDBJ whole genome shotgun (WGS) entry which is preliminary data.</text>
</comment>
<evidence type="ECO:0008006" key="3">
    <source>
        <dbReference type="Google" id="ProtNLM"/>
    </source>
</evidence>
<dbReference type="Proteomes" id="UP000306980">
    <property type="component" value="Unassembled WGS sequence"/>
</dbReference>
<protein>
    <recommendedName>
        <fullName evidence="3">Zinc finger CHC2-type domain-containing protein</fullName>
    </recommendedName>
</protein>
<accession>A0A5S3QG91</accession>
<evidence type="ECO:0000313" key="1">
    <source>
        <dbReference type="EMBL" id="TMN20827.1"/>
    </source>
</evidence>
<proteinExistence type="predicted"/>
<organism evidence="1 2">
    <name type="scientific">Lentibacillus cibarius</name>
    <dbReference type="NCBI Taxonomy" id="2583219"/>
    <lineage>
        <taxon>Bacteria</taxon>
        <taxon>Bacillati</taxon>
        <taxon>Bacillota</taxon>
        <taxon>Bacilli</taxon>
        <taxon>Bacillales</taxon>
        <taxon>Bacillaceae</taxon>
        <taxon>Lentibacillus</taxon>
    </lineage>
</organism>
<dbReference type="SUPFAM" id="SSF57783">
    <property type="entry name" value="Zinc beta-ribbon"/>
    <property type="match status" value="1"/>
</dbReference>
<dbReference type="GO" id="GO:0006260">
    <property type="term" value="P:DNA replication"/>
    <property type="evidence" value="ECO:0007669"/>
    <property type="project" value="InterPro"/>
</dbReference>
<dbReference type="EMBL" id="VCIA01000001">
    <property type="protein sequence ID" value="TMN20827.1"/>
    <property type="molecule type" value="Genomic_DNA"/>
</dbReference>
<dbReference type="Gene3D" id="3.90.580.10">
    <property type="entry name" value="Zinc finger, CHC2-type domain"/>
    <property type="match status" value="1"/>
</dbReference>